<comment type="caution">
    <text evidence="2">The sequence shown here is derived from an EMBL/GenBank/DDBJ whole genome shotgun (WGS) entry which is preliminary data.</text>
</comment>
<dbReference type="PANTHER" id="PTHR21310:SF55">
    <property type="entry name" value="AMINOGLYCOSIDE PHOSPHOTRANSFERASE DOMAIN-CONTAINING PROTEIN"/>
    <property type="match status" value="1"/>
</dbReference>
<dbReference type="Gene3D" id="3.90.1200.10">
    <property type="match status" value="1"/>
</dbReference>
<dbReference type="InterPro" id="IPR002575">
    <property type="entry name" value="Aminoglycoside_PTrfase"/>
</dbReference>
<feature type="domain" description="Aminoglycoside phosphotransferase" evidence="1">
    <location>
        <begin position="69"/>
        <end position="223"/>
    </location>
</feature>
<evidence type="ECO:0000313" key="3">
    <source>
        <dbReference type="Proteomes" id="UP001303889"/>
    </source>
</evidence>
<evidence type="ECO:0000259" key="1">
    <source>
        <dbReference type="Pfam" id="PF01636"/>
    </source>
</evidence>
<reference evidence="2" key="2">
    <citation type="submission" date="2023-05" db="EMBL/GenBank/DDBJ databases">
        <authorList>
            <consortium name="Lawrence Berkeley National Laboratory"/>
            <person name="Steindorff A."/>
            <person name="Hensen N."/>
            <person name="Bonometti L."/>
            <person name="Westerberg I."/>
            <person name="Brannstrom I.O."/>
            <person name="Guillou S."/>
            <person name="Cros-Aarteil S."/>
            <person name="Calhoun S."/>
            <person name="Haridas S."/>
            <person name="Kuo A."/>
            <person name="Mondo S."/>
            <person name="Pangilinan J."/>
            <person name="Riley R."/>
            <person name="Labutti K."/>
            <person name="Andreopoulos B."/>
            <person name="Lipzen A."/>
            <person name="Chen C."/>
            <person name="Yanf M."/>
            <person name="Daum C."/>
            <person name="Ng V."/>
            <person name="Clum A."/>
            <person name="Ohm R."/>
            <person name="Martin F."/>
            <person name="Silar P."/>
            <person name="Natvig D."/>
            <person name="Lalanne C."/>
            <person name="Gautier V."/>
            <person name="Ament-Velasquez S.L."/>
            <person name="Kruys A."/>
            <person name="Hutchinson M.I."/>
            <person name="Powell A.J."/>
            <person name="Barry K."/>
            <person name="Miller A.N."/>
            <person name="Grigoriev I.V."/>
            <person name="Debuchy R."/>
            <person name="Gladieux P."/>
            <person name="Thoren M.H."/>
            <person name="Johannesson H."/>
        </authorList>
    </citation>
    <scope>NUCLEOTIDE SEQUENCE</scope>
    <source>
        <strain evidence="2">CBS 103.79</strain>
    </source>
</reference>
<name>A0AAN6RSH3_9PEZI</name>
<dbReference type="Proteomes" id="UP001303889">
    <property type="component" value="Unassembled WGS sequence"/>
</dbReference>
<dbReference type="AlphaFoldDB" id="A0AAN6RSH3"/>
<organism evidence="2 3">
    <name type="scientific">Staphylotrichum tortipilum</name>
    <dbReference type="NCBI Taxonomy" id="2831512"/>
    <lineage>
        <taxon>Eukaryota</taxon>
        <taxon>Fungi</taxon>
        <taxon>Dikarya</taxon>
        <taxon>Ascomycota</taxon>
        <taxon>Pezizomycotina</taxon>
        <taxon>Sordariomycetes</taxon>
        <taxon>Sordariomycetidae</taxon>
        <taxon>Sordariales</taxon>
        <taxon>Chaetomiaceae</taxon>
        <taxon>Staphylotrichum</taxon>
    </lineage>
</organism>
<dbReference type="EMBL" id="MU855665">
    <property type="protein sequence ID" value="KAK3900501.1"/>
    <property type="molecule type" value="Genomic_DNA"/>
</dbReference>
<gene>
    <name evidence="2" type="ORF">C8A05DRAFT_45672</name>
</gene>
<reference evidence="2" key="1">
    <citation type="journal article" date="2023" name="Mol. Phylogenet. Evol.">
        <title>Genome-scale phylogeny and comparative genomics of the fungal order Sordariales.</title>
        <authorList>
            <person name="Hensen N."/>
            <person name="Bonometti L."/>
            <person name="Westerberg I."/>
            <person name="Brannstrom I.O."/>
            <person name="Guillou S."/>
            <person name="Cros-Aarteil S."/>
            <person name="Calhoun S."/>
            <person name="Haridas S."/>
            <person name="Kuo A."/>
            <person name="Mondo S."/>
            <person name="Pangilinan J."/>
            <person name="Riley R."/>
            <person name="LaButti K."/>
            <person name="Andreopoulos B."/>
            <person name="Lipzen A."/>
            <person name="Chen C."/>
            <person name="Yan M."/>
            <person name="Daum C."/>
            <person name="Ng V."/>
            <person name="Clum A."/>
            <person name="Steindorff A."/>
            <person name="Ohm R.A."/>
            <person name="Martin F."/>
            <person name="Silar P."/>
            <person name="Natvig D.O."/>
            <person name="Lalanne C."/>
            <person name="Gautier V."/>
            <person name="Ament-Velasquez S.L."/>
            <person name="Kruys A."/>
            <person name="Hutchinson M.I."/>
            <person name="Powell A.J."/>
            <person name="Barry K."/>
            <person name="Miller A.N."/>
            <person name="Grigoriev I.V."/>
            <person name="Debuchy R."/>
            <person name="Gladieux P."/>
            <person name="Hiltunen Thoren M."/>
            <person name="Johannesson H."/>
        </authorList>
    </citation>
    <scope>NUCLEOTIDE SEQUENCE</scope>
    <source>
        <strain evidence="2">CBS 103.79</strain>
    </source>
</reference>
<keyword evidence="3" id="KW-1185">Reference proteome</keyword>
<dbReference type="GO" id="GO:0016301">
    <property type="term" value="F:kinase activity"/>
    <property type="evidence" value="ECO:0007669"/>
    <property type="project" value="UniProtKB-KW"/>
</dbReference>
<dbReference type="InterPro" id="IPR011009">
    <property type="entry name" value="Kinase-like_dom_sf"/>
</dbReference>
<keyword evidence="2" id="KW-0808">Transferase</keyword>
<accession>A0AAN6RSH3</accession>
<evidence type="ECO:0000313" key="2">
    <source>
        <dbReference type="EMBL" id="KAK3900501.1"/>
    </source>
</evidence>
<dbReference type="PANTHER" id="PTHR21310">
    <property type="entry name" value="AMINOGLYCOSIDE PHOSPHOTRANSFERASE-RELATED-RELATED"/>
    <property type="match status" value="1"/>
</dbReference>
<keyword evidence="2" id="KW-0418">Kinase</keyword>
<proteinExistence type="predicted"/>
<protein>
    <submittedName>
        <fullName evidence="2">Kinase-like protein</fullName>
    </submittedName>
</protein>
<dbReference type="InterPro" id="IPR051678">
    <property type="entry name" value="AGP_Transferase"/>
</dbReference>
<dbReference type="SUPFAM" id="SSF56112">
    <property type="entry name" value="Protein kinase-like (PK-like)"/>
    <property type="match status" value="1"/>
</dbReference>
<sequence length="240" mass="27464">MATDPAGPAPINAGRFTKLGVLLAHRVLGHRWLRRWRRGSGPVLFISPKLCIKAAGFTRLAEAHAMRFHKGRGYVLMERVDGESLVCDWLKGMMEQLRGLAPPDGVGVANATGCLFLTNPSRRLSQRTPVQPRPQRILQRPSFKIPRARKLFDFQLQPWPTPVFTHGDLSSLNIMARGDEVVGIVAWETAGWMPPYWEYISTWHVNPYNPFWQEEGGKFLTPFPHALEVEIVRRKYHWDY</sequence>
<dbReference type="Pfam" id="PF01636">
    <property type="entry name" value="APH"/>
    <property type="match status" value="1"/>
</dbReference>